<sequence>MSVGEKNYNINDILPLILTSTSHTIQLHNYIKFDFVRNDNGISTFKYDISWVDTDGMKRLKDKYDEIGPIPQLITNNSSAYLLVSDDRIVKESDYQKEQDKKAKKSLEDSSSSSSSKKRSKSDRLEESFRATEYFTREEGKFVDKYVKCDACMRDCLSKEVKVFGICDHVCCAKCIKKRNEIEKELHVPSLCQCATKECLVGSILPIIKDRKTFKKYCKYYAAGMYDKILNLYNKNRLRG</sequence>
<feature type="region of interest" description="Disordered" evidence="1">
    <location>
        <begin position="94"/>
        <end position="122"/>
    </location>
</feature>
<feature type="compositionally biased region" description="Basic and acidic residues" evidence="1">
    <location>
        <begin position="94"/>
        <end position="108"/>
    </location>
</feature>
<proteinExistence type="predicted"/>
<evidence type="ECO:0000313" key="2">
    <source>
        <dbReference type="Proteomes" id="UP000038045"/>
    </source>
</evidence>
<accession>A0A0N4ZJ33</accession>
<evidence type="ECO:0000256" key="1">
    <source>
        <dbReference type="SAM" id="MobiDB-lite"/>
    </source>
</evidence>
<dbReference type="Proteomes" id="UP000038045">
    <property type="component" value="Unplaced"/>
</dbReference>
<keyword evidence="2" id="KW-1185">Reference proteome</keyword>
<evidence type="ECO:0000313" key="3">
    <source>
        <dbReference type="WBParaSite" id="PTRK_0000794500.1"/>
    </source>
</evidence>
<reference evidence="3" key="1">
    <citation type="submission" date="2017-02" db="UniProtKB">
        <authorList>
            <consortium name="WormBaseParasite"/>
        </authorList>
    </citation>
    <scope>IDENTIFICATION</scope>
</reference>
<organism evidence="2 3">
    <name type="scientific">Parastrongyloides trichosuri</name>
    <name type="common">Possum-specific nematode worm</name>
    <dbReference type="NCBI Taxonomy" id="131310"/>
    <lineage>
        <taxon>Eukaryota</taxon>
        <taxon>Metazoa</taxon>
        <taxon>Ecdysozoa</taxon>
        <taxon>Nematoda</taxon>
        <taxon>Chromadorea</taxon>
        <taxon>Rhabditida</taxon>
        <taxon>Tylenchina</taxon>
        <taxon>Panagrolaimomorpha</taxon>
        <taxon>Strongyloidoidea</taxon>
        <taxon>Strongyloididae</taxon>
        <taxon>Parastrongyloides</taxon>
    </lineage>
</organism>
<dbReference type="AlphaFoldDB" id="A0A0N4ZJ33"/>
<dbReference type="WBParaSite" id="PTRK_0000794500.1">
    <property type="protein sequence ID" value="PTRK_0000794500.1"/>
    <property type="gene ID" value="PTRK_0000794500"/>
</dbReference>
<name>A0A0N4ZJ33_PARTI</name>
<protein>
    <submittedName>
        <fullName evidence="3">RING-type domain-containing protein</fullName>
    </submittedName>
</protein>